<dbReference type="EMBL" id="BQNB010021379">
    <property type="protein sequence ID" value="GJU05801.1"/>
    <property type="molecule type" value="Genomic_DNA"/>
</dbReference>
<protein>
    <submittedName>
        <fullName evidence="2">Uncharacterized protein</fullName>
    </submittedName>
</protein>
<evidence type="ECO:0000313" key="2">
    <source>
        <dbReference type="EMBL" id="GJU05801.1"/>
    </source>
</evidence>
<feature type="region of interest" description="Disordered" evidence="1">
    <location>
        <begin position="63"/>
        <end position="144"/>
    </location>
</feature>
<feature type="compositionally biased region" description="Basic and acidic residues" evidence="1">
    <location>
        <begin position="63"/>
        <end position="104"/>
    </location>
</feature>
<keyword evidence="3" id="KW-1185">Reference proteome</keyword>
<feature type="compositionally biased region" description="Acidic residues" evidence="1">
    <location>
        <begin position="134"/>
        <end position="144"/>
    </location>
</feature>
<sequence length="329" mass="39100">MKNKPKLEAQARKNMVVYLKNQGNYKIKDFDGMSYDEIRPIFKKIWDFNQKFKPMDSEHVIVRMSKEKGQKKSDEKIDKEGVDTVKEKKEEQPEQVVKEVSKKPEGKRRKILAKKRTRDAQDKEISKRQKLDKEEEEDDQEEENITQYVEIVPFEEIAISAIPLDTKPPVIVDVEIVNEGQLSSYYIIRADGKSTRYNIMTLMFQDIDREDLENLWKIIKEKFKDADTKEAYKRVMWGDFKIMFEPDLESKVWKMIENYDVTAWILYSSCGVHLIKFEGLHIFLLVDKVYPLSHSTITKMLDRKLQVDHQNEIVTYENFWIFKITILPL</sequence>
<proteinExistence type="predicted"/>
<evidence type="ECO:0000256" key="1">
    <source>
        <dbReference type="SAM" id="MobiDB-lite"/>
    </source>
</evidence>
<dbReference type="Proteomes" id="UP001151760">
    <property type="component" value="Unassembled WGS sequence"/>
</dbReference>
<feature type="compositionally biased region" description="Basic and acidic residues" evidence="1">
    <location>
        <begin position="118"/>
        <end position="133"/>
    </location>
</feature>
<feature type="compositionally biased region" description="Basic residues" evidence="1">
    <location>
        <begin position="105"/>
        <end position="117"/>
    </location>
</feature>
<reference evidence="2" key="2">
    <citation type="submission" date="2022-01" db="EMBL/GenBank/DDBJ databases">
        <authorList>
            <person name="Yamashiro T."/>
            <person name="Shiraishi A."/>
            <person name="Satake H."/>
            <person name="Nakayama K."/>
        </authorList>
    </citation>
    <scope>NUCLEOTIDE SEQUENCE</scope>
</reference>
<name>A0ABQ5IZY3_9ASTR</name>
<reference evidence="2" key="1">
    <citation type="journal article" date="2022" name="Int. J. Mol. Sci.">
        <title>Draft Genome of Tanacetum Coccineum: Genomic Comparison of Closely Related Tanacetum-Family Plants.</title>
        <authorList>
            <person name="Yamashiro T."/>
            <person name="Shiraishi A."/>
            <person name="Nakayama K."/>
            <person name="Satake H."/>
        </authorList>
    </citation>
    <scope>NUCLEOTIDE SEQUENCE</scope>
</reference>
<organism evidence="2 3">
    <name type="scientific">Tanacetum coccineum</name>
    <dbReference type="NCBI Taxonomy" id="301880"/>
    <lineage>
        <taxon>Eukaryota</taxon>
        <taxon>Viridiplantae</taxon>
        <taxon>Streptophyta</taxon>
        <taxon>Embryophyta</taxon>
        <taxon>Tracheophyta</taxon>
        <taxon>Spermatophyta</taxon>
        <taxon>Magnoliopsida</taxon>
        <taxon>eudicotyledons</taxon>
        <taxon>Gunneridae</taxon>
        <taxon>Pentapetalae</taxon>
        <taxon>asterids</taxon>
        <taxon>campanulids</taxon>
        <taxon>Asterales</taxon>
        <taxon>Asteraceae</taxon>
        <taxon>Asteroideae</taxon>
        <taxon>Anthemideae</taxon>
        <taxon>Anthemidinae</taxon>
        <taxon>Tanacetum</taxon>
    </lineage>
</organism>
<evidence type="ECO:0000313" key="3">
    <source>
        <dbReference type="Proteomes" id="UP001151760"/>
    </source>
</evidence>
<comment type="caution">
    <text evidence="2">The sequence shown here is derived from an EMBL/GenBank/DDBJ whole genome shotgun (WGS) entry which is preliminary data.</text>
</comment>
<gene>
    <name evidence="2" type="ORF">Tco_1122231</name>
</gene>
<accession>A0ABQ5IZY3</accession>